<evidence type="ECO:0000313" key="3">
    <source>
        <dbReference type="EMBL" id="CAG8607101.1"/>
    </source>
</evidence>
<dbReference type="EMBL" id="CAJVPS010004708">
    <property type="protein sequence ID" value="CAG8607101.1"/>
    <property type="molecule type" value="Genomic_DNA"/>
</dbReference>
<dbReference type="SUPFAM" id="SSF90257">
    <property type="entry name" value="Myosin rod fragments"/>
    <property type="match status" value="1"/>
</dbReference>
<sequence length="138" mass="16069">MASSNNGKKRKPSNTKAAIASRVQRNRVKEQGATISNLNRQLSDLTQKLEIMENNNKNLFELKEQVEQRLEDCKKSKEQVERQLDDYKKRTEETLTAKNSIIYAKDFIILELLRNNNTFVDINNMINTEGFNNTINNY</sequence>
<reference evidence="3" key="1">
    <citation type="submission" date="2021-06" db="EMBL/GenBank/DDBJ databases">
        <authorList>
            <person name="Kallberg Y."/>
            <person name="Tangrot J."/>
            <person name="Rosling A."/>
        </authorList>
    </citation>
    <scope>NUCLEOTIDE SEQUENCE</scope>
    <source>
        <strain evidence="3">FL130A</strain>
    </source>
</reference>
<dbReference type="OrthoDB" id="10606943at2759"/>
<evidence type="ECO:0000256" key="1">
    <source>
        <dbReference type="SAM" id="Coils"/>
    </source>
</evidence>
<evidence type="ECO:0000313" key="4">
    <source>
        <dbReference type="Proteomes" id="UP000789508"/>
    </source>
</evidence>
<feature type="region of interest" description="Disordered" evidence="2">
    <location>
        <begin position="1"/>
        <end position="24"/>
    </location>
</feature>
<dbReference type="AlphaFoldDB" id="A0A9N9CME6"/>
<protein>
    <submittedName>
        <fullName evidence="3">10403_t:CDS:1</fullName>
    </submittedName>
</protein>
<gene>
    <name evidence="3" type="ORF">ALEPTO_LOCUS8404</name>
</gene>
<evidence type="ECO:0000256" key="2">
    <source>
        <dbReference type="SAM" id="MobiDB-lite"/>
    </source>
</evidence>
<comment type="caution">
    <text evidence="3">The sequence shown here is derived from an EMBL/GenBank/DDBJ whole genome shotgun (WGS) entry which is preliminary data.</text>
</comment>
<proteinExistence type="predicted"/>
<organism evidence="3 4">
    <name type="scientific">Ambispora leptoticha</name>
    <dbReference type="NCBI Taxonomy" id="144679"/>
    <lineage>
        <taxon>Eukaryota</taxon>
        <taxon>Fungi</taxon>
        <taxon>Fungi incertae sedis</taxon>
        <taxon>Mucoromycota</taxon>
        <taxon>Glomeromycotina</taxon>
        <taxon>Glomeromycetes</taxon>
        <taxon>Archaeosporales</taxon>
        <taxon>Ambisporaceae</taxon>
        <taxon>Ambispora</taxon>
    </lineage>
</organism>
<accession>A0A9N9CME6</accession>
<dbReference type="Proteomes" id="UP000789508">
    <property type="component" value="Unassembled WGS sequence"/>
</dbReference>
<feature type="coiled-coil region" evidence="1">
    <location>
        <begin position="28"/>
        <end position="97"/>
    </location>
</feature>
<keyword evidence="1" id="KW-0175">Coiled coil</keyword>
<name>A0A9N9CME6_9GLOM</name>
<keyword evidence="4" id="KW-1185">Reference proteome</keyword>